<proteinExistence type="inferred from homology"/>
<evidence type="ECO:0000256" key="4">
    <source>
        <dbReference type="ARBA" id="ARBA00022801"/>
    </source>
</evidence>
<comment type="caution">
    <text evidence="8">The sequence shown here is derived from an EMBL/GenBank/DDBJ whole genome shotgun (WGS) entry which is preliminary data.</text>
</comment>
<evidence type="ECO:0000256" key="1">
    <source>
        <dbReference type="ARBA" id="ARBA00000677"/>
    </source>
</evidence>
<evidence type="ECO:0000256" key="2">
    <source>
        <dbReference type="ARBA" id="ARBA00009370"/>
    </source>
</evidence>
<dbReference type="Gene3D" id="2.10.109.10">
    <property type="entry name" value="Umud Fragment, subunit A"/>
    <property type="match status" value="1"/>
</dbReference>
<evidence type="ECO:0000259" key="7">
    <source>
        <dbReference type="Pfam" id="PF10502"/>
    </source>
</evidence>
<dbReference type="Proteomes" id="UP000183120">
    <property type="component" value="Unassembled WGS sequence"/>
</dbReference>
<dbReference type="PROSITE" id="PS00761">
    <property type="entry name" value="SPASE_I_3"/>
    <property type="match status" value="1"/>
</dbReference>
<dbReference type="CDD" id="cd06530">
    <property type="entry name" value="S26_SPase_I"/>
    <property type="match status" value="1"/>
</dbReference>
<dbReference type="InterPro" id="IPR019533">
    <property type="entry name" value="Peptidase_S26"/>
</dbReference>
<comment type="similarity">
    <text evidence="2 6">Belongs to the peptidase S26 family.</text>
</comment>
<dbReference type="STRING" id="1805209.AUJ73_02780"/>
<dbReference type="EMBL" id="MNUY01000044">
    <property type="protein sequence ID" value="OIO13999.1"/>
    <property type="molecule type" value="Genomic_DNA"/>
</dbReference>
<dbReference type="InterPro" id="IPR035940">
    <property type="entry name" value="CAP_sf"/>
</dbReference>
<sequence>MKRTFFYLFLLLILFLSGVVFRYGRPILLATGLVEQEIKIAGTGSMYPTFPKGEDKDDIVNAKETVAWPKMRTYPSGIEVLGFHLFSYKLGRNDIVEIDNEKTKTLSKDKYGEEAGFVKRVIALPGDTIELKDGFVFLNSQRADEPFTAKPRSTYGGDTLSDCKVLHIPQDKVFVMGDNRKASLDSRYELGLIDIKDIHFVLPWDKQGEYRVLWRGTRDDASLANTTTLDGKEFVRLLNIKRKEKDLKPLNFKEQLSISGKIRAKAMIDANDFSTEATRSGVTMMQAIKTSGYRNIIFAEVFTKGFYETEELLDNFLEFPDTKKILFSSEYQDIGLSPVVGEVDGCPVEAVVAHLGGYVPPNYKKEDIDSWQKLVDNLNSVIPTWESLRKADSIDQNKVEKLLGLLDQRRNNARKIVTRMRSNQWLTDEEESLAQNDESLARNANDIIASLNNW</sequence>
<dbReference type="GO" id="GO:0016020">
    <property type="term" value="C:membrane"/>
    <property type="evidence" value="ECO:0007669"/>
    <property type="project" value="UniProtKB-SubCell"/>
</dbReference>
<comment type="catalytic activity">
    <reaction evidence="1 6">
        <text>Cleavage of hydrophobic, N-terminal signal or leader sequences from secreted and periplasmic proteins.</text>
        <dbReference type="EC" id="3.4.21.89"/>
    </reaction>
</comment>
<dbReference type="InterPro" id="IPR000223">
    <property type="entry name" value="Pept_S26A_signal_pept_1"/>
</dbReference>
<keyword evidence="4 6" id="KW-0378">Hydrolase</keyword>
<evidence type="ECO:0000313" key="8">
    <source>
        <dbReference type="EMBL" id="OIO13999.1"/>
    </source>
</evidence>
<gene>
    <name evidence="8" type="ORF">AUJ73_02780</name>
</gene>
<reference evidence="8 9" key="1">
    <citation type="journal article" date="2016" name="Environ. Microbiol.">
        <title>Genomic resolution of a cold subsurface aquifer community provides metabolic insights for novel microbes adapted to high CO concentrations.</title>
        <authorList>
            <person name="Probst A.J."/>
            <person name="Castelle C.J."/>
            <person name="Singh A."/>
            <person name="Brown C.T."/>
            <person name="Anantharaman K."/>
            <person name="Sharon I."/>
            <person name="Hug L.A."/>
            <person name="Burstein D."/>
            <person name="Emerson J.B."/>
            <person name="Thomas B.C."/>
            <person name="Banfield J.F."/>
        </authorList>
    </citation>
    <scope>NUCLEOTIDE SEQUENCE [LARGE SCALE GENOMIC DNA]</scope>
    <source>
        <strain evidence="8">CG1_02_37_22</strain>
    </source>
</reference>
<feature type="active site" evidence="5">
    <location>
        <position position="119"/>
    </location>
</feature>
<dbReference type="PANTHER" id="PTHR43390:SF1">
    <property type="entry name" value="CHLOROPLAST PROCESSING PEPTIDASE"/>
    <property type="match status" value="1"/>
</dbReference>
<dbReference type="GO" id="GO:0006465">
    <property type="term" value="P:signal peptide processing"/>
    <property type="evidence" value="ECO:0007669"/>
    <property type="project" value="InterPro"/>
</dbReference>
<dbReference type="GO" id="GO:0004252">
    <property type="term" value="F:serine-type endopeptidase activity"/>
    <property type="evidence" value="ECO:0007669"/>
    <property type="project" value="InterPro"/>
</dbReference>
<organism evidence="8 9">
    <name type="scientific">Candidatus Gottesmanbacteria bacterium CG1_02_37_22</name>
    <dbReference type="NCBI Taxonomy" id="1805209"/>
    <lineage>
        <taxon>Bacteria</taxon>
        <taxon>Candidatus Gottesmaniibacteriota</taxon>
    </lineage>
</organism>
<dbReference type="PROSITE" id="PS00760">
    <property type="entry name" value="SPASE_I_2"/>
    <property type="match status" value="1"/>
</dbReference>
<dbReference type="Pfam" id="PF10502">
    <property type="entry name" value="Peptidase_S26"/>
    <property type="match status" value="1"/>
</dbReference>
<dbReference type="AlphaFoldDB" id="A0A1J4TV97"/>
<dbReference type="GO" id="GO:0009003">
    <property type="term" value="F:signal peptidase activity"/>
    <property type="evidence" value="ECO:0007669"/>
    <property type="project" value="UniProtKB-EC"/>
</dbReference>
<dbReference type="Gene3D" id="3.40.33.10">
    <property type="entry name" value="CAP"/>
    <property type="match status" value="1"/>
</dbReference>
<evidence type="ECO:0000256" key="5">
    <source>
        <dbReference type="PIRSR" id="PIRSR600223-1"/>
    </source>
</evidence>
<dbReference type="InterPro" id="IPR019758">
    <property type="entry name" value="Pept_S26A_signal_pept_1_CS"/>
</dbReference>
<dbReference type="PANTHER" id="PTHR43390">
    <property type="entry name" value="SIGNAL PEPTIDASE I"/>
    <property type="match status" value="1"/>
</dbReference>
<protein>
    <recommendedName>
        <fullName evidence="3 6">Signal peptidase I</fullName>
        <ecNumber evidence="3 6">3.4.21.89</ecNumber>
    </recommendedName>
</protein>
<comment type="subcellular location">
    <subcellularLocation>
        <location evidence="6">Membrane</location>
        <topology evidence="6">Single-pass type II membrane protein</topology>
    </subcellularLocation>
</comment>
<evidence type="ECO:0000256" key="3">
    <source>
        <dbReference type="ARBA" id="ARBA00013208"/>
    </source>
</evidence>
<feature type="active site" evidence="5">
    <location>
        <position position="45"/>
    </location>
</feature>
<keyword evidence="6" id="KW-0645">Protease</keyword>
<dbReference type="SUPFAM" id="SSF51306">
    <property type="entry name" value="LexA/Signal peptidase"/>
    <property type="match status" value="1"/>
</dbReference>
<dbReference type="InterPro" id="IPR036286">
    <property type="entry name" value="LexA/Signal_pep-like_sf"/>
</dbReference>
<dbReference type="NCBIfam" id="TIGR02227">
    <property type="entry name" value="sigpep_I_bact"/>
    <property type="match status" value="1"/>
</dbReference>
<dbReference type="EC" id="3.4.21.89" evidence="3 6"/>
<evidence type="ECO:0000313" key="9">
    <source>
        <dbReference type="Proteomes" id="UP000183120"/>
    </source>
</evidence>
<name>A0A1J4TV97_9BACT</name>
<dbReference type="PRINTS" id="PR00727">
    <property type="entry name" value="LEADERPTASE"/>
</dbReference>
<evidence type="ECO:0000256" key="6">
    <source>
        <dbReference type="RuleBase" id="RU362042"/>
    </source>
</evidence>
<feature type="domain" description="Peptidase S26" evidence="7">
    <location>
        <begin position="43"/>
        <end position="198"/>
    </location>
</feature>
<dbReference type="InterPro" id="IPR019757">
    <property type="entry name" value="Pept_S26A_signal_pept_1_Lys-AS"/>
</dbReference>
<accession>A0A1J4TV97</accession>